<dbReference type="Gene3D" id="3.30.930.10">
    <property type="entry name" value="Bira Bifunctional Protein, Domain 2"/>
    <property type="match status" value="2"/>
</dbReference>
<dbReference type="GO" id="GO:0005524">
    <property type="term" value="F:ATP binding"/>
    <property type="evidence" value="ECO:0007669"/>
    <property type="project" value="UniProtKB-KW"/>
</dbReference>
<keyword evidence="5" id="KW-0547">Nucleotide-binding</keyword>
<keyword evidence="3 13" id="KW-0436">Ligase</keyword>
<dbReference type="InterPro" id="IPR045864">
    <property type="entry name" value="aa-tRNA-synth_II/BPL/LPL"/>
</dbReference>
<dbReference type="FunFam" id="2.40.50.140:FF:000024">
    <property type="entry name" value="Lysine--tRNA ligase"/>
    <property type="match status" value="1"/>
</dbReference>
<keyword evidence="14" id="KW-1185">Reference proteome</keyword>
<dbReference type="GO" id="GO:0004824">
    <property type="term" value="F:lysine-tRNA ligase activity"/>
    <property type="evidence" value="ECO:0007669"/>
    <property type="project" value="UniProtKB-EC"/>
</dbReference>
<keyword evidence="8" id="KW-0030">Aminoacyl-tRNA synthetase</keyword>
<keyword evidence="6" id="KW-0067">ATP-binding</keyword>
<evidence type="ECO:0000313" key="13">
    <source>
        <dbReference type="EMBL" id="OEL34425.1"/>
    </source>
</evidence>
<evidence type="ECO:0000313" key="14">
    <source>
        <dbReference type="Proteomes" id="UP000095767"/>
    </source>
</evidence>
<accession>A0A1E5WAP1</accession>
<comment type="similarity">
    <text evidence="1">Belongs to the class-II aminoacyl-tRNA synthetase family.</text>
</comment>
<dbReference type="GO" id="GO:0005829">
    <property type="term" value="C:cytosol"/>
    <property type="evidence" value="ECO:0007669"/>
    <property type="project" value="TreeGrafter"/>
</dbReference>
<dbReference type="InterPro" id="IPR012340">
    <property type="entry name" value="NA-bd_OB-fold"/>
</dbReference>
<dbReference type="Proteomes" id="UP000095767">
    <property type="component" value="Unassembled WGS sequence"/>
</dbReference>
<feature type="region of interest" description="Disordered" evidence="11">
    <location>
        <begin position="39"/>
        <end position="68"/>
    </location>
</feature>
<evidence type="ECO:0000256" key="7">
    <source>
        <dbReference type="ARBA" id="ARBA00022917"/>
    </source>
</evidence>
<dbReference type="GO" id="GO:0000049">
    <property type="term" value="F:tRNA binding"/>
    <property type="evidence" value="ECO:0007669"/>
    <property type="project" value="TreeGrafter"/>
</dbReference>
<evidence type="ECO:0000256" key="5">
    <source>
        <dbReference type="ARBA" id="ARBA00022741"/>
    </source>
</evidence>
<dbReference type="SUPFAM" id="SSF55681">
    <property type="entry name" value="Class II aaRS and biotin synthetases"/>
    <property type="match status" value="1"/>
</dbReference>
<dbReference type="AlphaFoldDB" id="A0A1E5WAP1"/>
<dbReference type="STRING" id="888268.A0A1E5WAP1"/>
<dbReference type="GO" id="GO:0005739">
    <property type="term" value="C:mitochondrion"/>
    <property type="evidence" value="ECO:0007669"/>
    <property type="project" value="TreeGrafter"/>
</dbReference>
<dbReference type="PRINTS" id="PR00982">
    <property type="entry name" value="TRNASYNTHLYS"/>
</dbReference>
<dbReference type="Pfam" id="PF00152">
    <property type="entry name" value="tRNA-synt_2"/>
    <property type="match status" value="1"/>
</dbReference>
<keyword evidence="7" id="KW-0648">Protein biosynthesis</keyword>
<evidence type="ECO:0000256" key="3">
    <source>
        <dbReference type="ARBA" id="ARBA00022598"/>
    </source>
</evidence>
<dbReference type="GO" id="GO:0006430">
    <property type="term" value="P:lysyl-tRNA aminoacylation"/>
    <property type="evidence" value="ECO:0007669"/>
    <property type="project" value="InterPro"/>
</dbReference>
<dbReference type="EC" id="6.1.1.6" evidence="2"/>
<dbReference type="InterPro" id="IPR004364">
    <property type="entry name" value="Aa-tRNA-synt_II"/>
</dbReference>
<evidence type="ECO:0000256" key="9">
    <source>
        <dbReference type="ARBA" id="ARBA00030563"/>
    </source>
</evidence>
<sequence length="532" mass="59988">MGAWRASSNLLGFAASRAATAASAARPLRLRLRCCSAAAATTNQNPPPPQDRRRLSASTSTSTSDRDSIRAIRLKKVEELRGKGYEPYAYKWDRTHTTKELQKEYTHLENGEVCEEAVVSIAGRIVARRAFGKLVFMTIRDGTGTIQLYCEKDSLMEDQFEQLKGFIDIGDIIGASGSIKKTEKGELSVYMKNFEILTKSLLPLPDKYHGLTDVDKRYRQRYVDMISNPEVADVFRTRAKVVSEIRKTMESFGFIEVETPVLQVGGLERVYEIGRIFRNEGISTRHNPEFTTIEMYEAYSDYESMMNMAEEIVTRCAMATHGKLKVDYQGTEISLERPWRRETMHSLVKEATGIDFNSFGQDVESAKSAARGLPGIKVGSSESTSMQSCSSVGHVLNEVFETIVESTLVQPTFVLDYPVEISPLAKPHRSYAGLTERFELFICGREIGNAFSELTDPIDQRSRFENQIKQHNAKRAARAKVKSTEDQEDEDDYSYEVCLDEDFLISLEYGMPPASGMVWLINCLQIVYYSDC</sequence>
<dbReference type="CDD" id="cd04322">
    <property type="entry name" value="LysRS_N"/>
    <property type="match status" value="1"/>
</dbReference>
<evidence type="ECO:0000256" key="8">
    <source>
        <dbReference type="ARBA" id="ARBA00023146"/>
    </source>
</evidence>
<organism evidence="13 14">
    <name type="scientific">Dichanthelium oligosanthes</name>
    <dbReference type="NCBI Taxonomy" id="888268"/>
    <lineage>
        <taxon>Eukaryota</taxon>
        <taxon>Viridiplantae</taxon>
        <taxon>Streptophyta</taxon>
        <taxon>Embryophyta</taxon>
        <taxon>Tracheophyta</taxon>
        <taxon>Spermatophyta</taxon>
        <taxon>Magnoliopsida</taxon>
        <taxon>Liliopsida</taxon>
        <taxon>Poales</taxon>
        <taxon>Poaceae</taxon>
        <taxon>PACMAD clade</taxon>
        <taxon>Panicoideae</taxon>
        <taxon>Panicodae</taxon>
        <taxon>Paniceae</taxon>
        <taxon>Dichantheliinae</taxon>
        <taxon>Dichanthelium</taxon>
    </lineage>
</organism>
<protein>
    <recommendedName>
        <fullName evidence="2">lysine--tRNA ligase</fullName>
        <ecNumber evidence="2">6.1.1.6</ecNumber>
    </recommendedName>
    <alternativeName>
        <fullName evidence="9">Lysyl-tRNA synthetase</fullName>
    </alternativeName>
</protein>
<dbReference type="InterPro" id="IPR006195">
    <property type="entry name" value="aa-tRNA-synth_II"/>
</dbReference>
<name>A0A1E5WAP1_9POAL</name>
<dbReference type="PROSITE" id="PS50862">
    <property type="entry name" value="AA_TRNA_LIGASE_II"/>
    <property type="match status" value="1"/>
</dbReference>
<dbReference type="GO" id="GO:0046872">
    <property type="term" value="F:metal ion binding"/>
    <property type="evidence" value="ECO:0007669"/>
    <property type="project" value="UniProtKB-KW"/>
</dbReference>
<evidence type="ECO:0000256" key="6">
    <source>
        <dbReference type="ARBA" id="ARBA00022840"/>
    </source>
</evidence>
<evidence type="ECO:0000256" key="2">
    <source>
        <dbReference type="ARBA" id="ARBA00013166"/>
    </source>
</evidence>
<dbReference type="FunFam" id="3.30.930.10:FF:000162">
    <property type="entry name" value="Lysyl-tRNA synthetase"/>
    <property type="match status" value="1"/>
</dbReference>
<dbReference type="OrthoDB" id="21243at2759"/>
<dbReference type="PANTHER" id="PTHR42918">
    <property type="entry name" value="LYSYL-TRNA SYNTHETASE"/>
    <property type="match status" value="1"/>
</dbReference>
<proteinExistence type="inferred from homology"/>
<dbReference type="Pfam" id="PF01336">
    <property type="entry name" value="tRNA_anti-codon"/>
    <property type="match status" value="1"/>
</dbReference>
<gene>
    <name evidence="13" type="ORF">BAE44_0004556</name>
</gene>
<dbReference type="InterPro" id="IPR044136">
    <property type="entry name" value="Lys-tRNA-ligase_II_N"/>
</dbReference>
<evidence type="ECO:0000256" key="4">
    <source>
        <dbReference type="ARBA" id="ARBA00022723"/>
    </source>
</evidence>
<evidence type="ECO:0000256" key="10">
    <source>
        <dbReference type="ARBA" id="ARBA00048573"/>
    </source>
</evidence>
<dbReference type="SUPFAM" id="SSF50249">
    <property type="entry name" value="Nucleic acid-binding proteins"/>
    <property type="match status" value="1"/>
</dbReference>
<evidence type="ECO:0000259" key="12">
    <source>
        <dbReference type="PROSITE" id="PS50862"/>
    </source>
</evidence>
<feature type="domain" description="Aminoacyl-transfer RNA synthetases class-II family profile" evidence="12">
    <location>
        <begin position="268"/>
        <end position="450"/>
    </location>
</feature>
<dbReference type="Gene3D" id="2.40.50.140">
    <property type="entry name" value="Nucleic acid-binding proteins"/>
    <property type="match status" value="1"/>
</dbReference>
<dbReference type="EMBL" id="LWDX02015386">
    <property type="protein sequence ID" value="OEL34425.1"/>
    <property type="molecule type" value="Genomic_DNA"/>
</dbReference>
<dbReference type="InterPro" id="IPR004365">
    <property type="entry name" value="NA-bd_OB_tRNA"/>
</dbReference>
<comment type="catalytic activity">
    <reaction evidence="10">
        <text>tRNA(Lys) + L-lysine + ATP = L-lysyl-tRNA(Lys) + AMP + diphosphate</text>
        <dbReference type="Rhea" id="RHEA:20792"/>
        <dbReference type="Rhea" id="RHEA-COMP:9696"/>
        <dbReference type="Rhea" id="RHEA-COMP:9697"/>
        <dbReference type="ChEBI" id="CHEBI:30616"/>
        <dbReference type="ChEBI" id="CHEBI:32551"/>
        <dbReference type="ChEBI" id="CHEBI:33019"/>
        <dbReference type="ChEBI" id="CHEBI:78442"/>
        <dbReference type="ChEBI" id="CHEBI:78529"/>
        <dbReference type="ChEBI" id="CHEBI:456215"/>
        <dbReference type="EC" id="6.1.1.6"/>
    </reaction>
</comment>
<evidence type="ECO:0000256" key="11">
    <source>
        <dbReference type="SAM" id="MobiDB-lite"/>
    </source>
</evidence>
<reference evidence="13 14" key="1">
    <citation type="submission" date="2016-09" db="EMBL/GenBank/DDBJ databases">
        <title>The draft genome of Dichanthelium oligosanthes: A C3 panicoid grass species.</title>
        <authorList>
            <person name="Studer A.J."/>
            <person name="Schnable J.C."/>
            <person name="Brutnell T.P."/>
        </authorList>
    </citation>
    <scope>NUCLEOTIDE SEQUENCE [LARGE SCALE GENOMIC DNA]</scope>
    <source>
        <strain evidence="14">cv. Kellogg 1175</strain>
        <tissue evidence="13">Leaf</tissue>
    </source>
</reference>
<evidence type="ECO:0000256" key="1">
    <source>
        <dbReference type="ARBA" id="ARBA00008226"/>
    </source>
</evidence>
<keyword evidence="4" id="KW-0479">Metal-binding</keyword>
<dbReference type="PANTHER" id="PTHR42918:SF15">
    <property type="entry name" value="LYSINE--TRNA LIGASE, CHLOROPLASTIC_MITOCHONDRIAL"/>
    <property type="match status" value="1"/>
</dbReference>
<comment type="caution">
    <text evidence="13">The sequence shown here is derived from an EMBL/GenBank/DDBJ whole genome shotgun (WGS) entry which is preliminary data.</text>
</comment>
<dbReference type="InterPro" id="IPR018149">
    <property type="entry name" value="Lys-tRNA-synth_II_C"/>
</dbReference>